<evidence type="ECO:0000256" key="7">
    <source>
        <dbReference type="PROSITE-ProRule" id="PRU00221"/>
    </source>
</evidence>
<organism evidence="12 13">
    <name type="scientific">Frigoriglobus tundricola</name>
    <dbReference type="NCBI Taxonomy" id="2774151"/>
    <lineage>
        <taxon>Bacteria</taxon>
        <taxon>Pseudomonadati</taxon>
        <taxon>Planctomycetota</taxon>
        <taxon>Planctomycetia</taxon>
        <taxon>Gemmatales</taxon>
        <taxon>Gemmataceae</taxon>
        <taxon>Frigoriglobus</taxon>
    </lineage>
</organism>
<evidence type="ECO:0000256" key="9">
    <source>
        <dbReference type="SAM" id="MobiDB-lite"/>
    </source>
</evidence>
<dbReference type="RefSeq" id="WP_171474452.1">
    <property type="nucleotide sequence ID" value="NZ_CP053452.2"/>
</dbReference>
<keyword evidence="4 8" id="KW-0547">Nucleotide-binding</keyword>
<dbReference type="KEGG" id="ftj:FTUN_7107"/>
<dbReference type="InterPro" id="IPR015943">
    <property type="entry name" value="WD40/YVTN_repeat-like_dom_sf"/>
</dbReference>
<dbReference type="InterPro" id="IPR001680">
    <property type="entry name" value="WD40_rpt"/>
</dbReference>
<dbReference type="Proteomes" id="UP000503447">
    <property type="component" value="Chromosome"/>
</dbReference>
<keyword evidence="3" id="KW-0808">Transferase</keyword>
<feature type="repeat" description="WD" evidence="7">
    <location>
        <begin position="808"/>
        <end position="829"/>
    </location>
</feature>
<dbReference type="InterPro" id="IPR011009">
    <property type="entry name" value="Kinase-like_dom_sf"/>
</dbReference>
<feature type="binding site" evidence="8">
    <location>
        <position position="75"/>
    </location>
    <ligand>
        <name>ATP</name>
        <dbReference type="ChEBI" id="CHEBI:30616"/>
    </ligand>
</feature>
<name>A0A6M5YZW8_9BACT</name>
<protein>
    <recommendedName>
        <fullName evidence="1">non-specific serine/threonine protein kinase</fullName>
        <ecNumber evidence="1">2.7.11.1</ecNumber>
    </recommendedName>
</protein>
<dbReference type="PROSITE" id="PS50011">
    <property type="entry name" value="PROTEIN_KINASE_DOM"/>
    <property type="match status" value="1"/>
</dbReference>
<dbReference type="PROSITE" id="PS50082">
    <property type="entry name" value="WD_REPEATS_2"/>
    <property type="match status" value="1"/>
</dbReference>
<evidence type="ECO:0000256" key="8">
    <source>
        <dbReference type="PROSITE-ProRule" id="PRU10141"/>
    </source>
</evidence>
<accession>A0A6M5YZW8</accession>
<evidence type="ECO:0000256" key="2">
    <source>
        <dbReference type="ARBA" id="ARBA00022527"/>
    </source>
</evidence>
<feature type="region of interest" description="Disordered" evidence="9">
    <location>
        <begin position="364"/>
        <end position="392"/>
    </location>
</feature>
<dbReference type="SMART" id="SM00220">
    <property type="entry name" value="S_TKc"/>
    <property type="match status" value="1"/>
</dbReference>
<dbReference type="Gene3D" id="1.10.510.10">
    <property type="entry name" value="Transferase(Phosphotransferase) domain 1"/>
    <property type="match status" value="1"/>
</dbReference>
<dbReference type="PANTHER" id="PTHR43289:SF6">
    <property type="entry name" value="SERINE_THREONINE-PROTEIN KINASE NEKL-3"/>
    <property type="match status" value="1"/>
</dbReference>
<dbReference type="EMBL" id="CP053452">
    <property type="protein sequence ID" value="QJW99495.1"/>
    <property type="molecule type" value="Genomic_DNA"/>
</dbReference>
<dbReference type="SUPFAM" id="SSF56112">
    <property type="entry name" value="Protein kinase-like (PK-like)"/>
    <property type="match status" value="1"/>
</dbReference>
<dbReference type="Gene3D" id="3.30.200.20">
    <property type="entry name" value="Phosphorylase Kinase, domain 1"/>
    <property type="match status" value="1"/>
</dbReference>
<dbReference type="EC" id="2.7.11.1" evidence="1"/>
<evidence type="ECO:0000256" key="3">
    <source>
        <dbReference type="ARBA" id="ARBA00022679"/>
    </source>
</evidence>
<evidence type="ECO:0000256" key="4">
    <source>
        <dbReference type="ARBA" id="ARBA00022741"/>
    </source>
</evidence>
<proteinExistence type="predicted"/>
<dbReference type="SUPFAM" id="SSF82171">
    <property type="entry name" value="DPP6 N-terminal domain-like"/>
    <property type="match status" value="2"/>
</dbReference>
<dbReference type="GO" id="GO:0004674">
    <property type="term" value="F:protein serine/threonine kinase activity"/>
    <property type="evidence" value="ECO:0007669"/>
    <property type="project" value="UniProtKB-KW"/>
</dbReference>
<gene>
    <name evidence="12" type="ORF">FTUN_7107</name>
</gene>
<evidence type="ECO:0000256" key="5">
    <source>
        <dbReference type="ARBA" id="ARBA00022777"/>
    </source>
</evidence>
<dbReference type="InterPro" id="IPR017441">
    <property type="entry name" value="Protein_kinase_ATP_BS"/>
</dbReference>
<feature type="domain" description="Protein kinase" evidence="11">
    <location>
        <begin position="46"/>
        <end position="306"/>
    </location>
</feature>
<keyword evidence="10" id="KW-1133">Transmembrane helix</keyword>
<keyword evidence="5" id="KW-0418">Kinase</keyword>
<keyword evidence="10" id="KW-0472">Membrane</keyword>
<evidence type="ECO:0000313" key="12">
    <source>
        <dbReference type="EMBL" id="QJW99495.1"/>
    </source>
</evidence>
<reference evidence="13" key="1">
    <citation type="submission" date="2020-05" db="EMBL/GenBank/DDBJ databases">
        <title>Frigoriglobus tundricola gen. nov., sp. nov., a psychrotolerant cellulolytic planctomycete of the family Gemmataceae with two divergent copies of 16S rRNA gene.</title>
        <authorList>
            <person name="Kulichevskaya I.S."/>
            <person name="Ivanova A.A."/>
            <person name="Naumoff D.G."/>
            <person name="Beletsky A.V."/>
            <person name="Rijpstra W.I.C."/>
            <person name="Sinninghe Damste J.S."/>
            <person name="Mardanov A.V."/>
            <person name="Ravin N.V."/>
            <person name="Dedysh S.N."/>
        </authorList>
    </citation>
    <scope>NUCLEOTIDE SEQUENCE [LARGE SCALE GENOMIC DNA]</scope>
    <source>
        <strain evidence="13">PL17</strain>
    </source>
</reference>
<sequence>MSDENTRTQPPDNGGTGTFSAPEGTGTFSGRAEEPTPNSRPTVPGYEILEPVGSGGMGCVFRARQLTTNRIVAVKLILAGEFAGAAARDRFRSEIETTAKLSHPHIVALYEAGAADGRAFLSCEFVPGGSLAARLDGTPWEAKRAARLLVPLAQAVAHAHAAKIVHRDLKPANILLAADGTPKVADFGIAKQLGSESHTYTGAILGTPSYMPPEQAGGAKAVGAPADVYALGAILYELLTGRPPFKGADFLATIDLVRTQDPVAPHVLQPKLPRDIETICLKCLQKDPAKRYPTADALAADLGRFLEGRPIVARPVGSVERGWRWTKRNPAVASLTGAVLLVLAIGTGVASFFAVRAEDRARDATDSAKTAAAREADANRERQRADDERDNLRAQREKTDALLYAAQIYQAHAAALEDRTTRLNQLLDDTRPQPGRPDRRGWEWHYLRRLTHSWDSEGKLDLTAPGFATFDPKRESLEWMFSADGTRALVLSYGGVPGRLGRPITRAGLFDTATGRRIREVPELKTSSDAFQYTNFGTDLRYVARAEAHQQEPGVPPGGAGKARYRVRMVNLDTGAVETPFPDLDVQPQVWVAPGGNRVVISPAGPAKGPRIEVWERGRSEPARAILGPSPGDTTAIVGWISPDTTIAVVVYTETLAKGKSDGPAGNRLELWDIAGKPVRRGPSHAWTSDQFPACCFSPGGQMVVMRDGPRTHGIYDTRTGLRVGRWEPRNPTSLGWWGHRVSDDGRRIATADPNGLVVADRIGDVLPGGFPPARMSTHPDDVGVWRSAVLRKPSDSNSYQLFPAFVLTPDGRRLTAGAGDGTYRTWDLGQSTDWATSWPERLRLRDEIGAAYPTARGRWVLYFSPFGRNDPLARSAPFGVYDALRRETVRTFEVAATEHASGTISPDGKRVLLWLRDRLPPAPAPPHEGSSVRWSVRAVDEPLRELVGGSESSAAFSDDGRWVIESRLRGPDSVRDPPSQTVRVYRAADGHLAREVRLDAHDAALARTWVTPAGALVISTHPEIHPPPDKKPEPVPLTLRFHDIETGAVRGAWSPPAPYPVRDRNTDAAPSPNYAADLPLPFFSADGRKMGLSLVAEDGSVRAWVLDAATGMPEAEFSAPPSARDRPVGAPPRPIWGVSRGAFGPGGRLAVWAGGDLVTWTGPGAAPVRLTGHDLGTSVAFSADGRRAFTLDTTDPGSGGGQQTLRVWELPGGRELITLRIPDERTGASAGGSVSRDVWLEGERLHVMTPTGVRVFDGTPLRK</sequence>
<evidence type="ECO:0000256" key="10">
    <source>
        <dbReference type="SAM" id="Phobius"/>
    </source>
</evidence>
<dbReference type="GO" id="GO:0005524">
    <property type="term" value="F:ATP binding"/>
    <property type="evidence" value="ECO:0007669"/>
    <property type="project" value="UniProtKB-UniRule"/>
</dbReference>
<keyword evidence="7" id="KW-0853">WD repeat</keyword>
<dbReference type="AlphaFoldDB" id="A0A6M5YZW8"/>
<dbReference type="PROSITE" id="PS00108">
    <property type="entry name" value="PROTEIN_KINASE_ST"/>
    <property type="match status" value="1"/>
</dbReference>
<dbReference type="PROSITE" id="PS00107">
    <property type="entry name" value="PROTEIN_KINASE_ATP"/>
    <property type="match status" value="1"/>
</dbReference>
<dbReference type="CDD" id="cd14014">
    <property type="entry name" value="STKc_PknB_like"/>
    <property type="match status" value="1"/>
</dbReference>
<keyword evidence="6 8" id="KW-0067">ATP-binding</keyword>
<keyword evidence="2" id="KW-0723">Serine/threonine-protein kinase</keyword>
<dbReference type="InterPro" id="IPR008271">
    <property type="entry name" value="Ser/Thr_kinase_AS"/>
</dbReference>
<dbReference type="Gene3D" id="2.130.10.10">
    <property type="entry name" value="YVTN repeat-like/Quinoprotein amine dehydrogenase"/>
    <property type="match status" value="2"/>
</dbReference>
<evidence type="ECO:0000256" key="1">
    <source>
        <dbReference type="ARBA" id="ARBA00012513"/>
    </source>
</evidence>
<evidence type="ECO:0000256" key="6">
    <source>
        <dbReference type="ARBA" id="ARBA00022840"/>
    </source>
</evidence>
<evidence type="ECO:0000259" key="11">
    <source>
        <dbReference type="PROSITE" id="PS50011"/>
    </source>
</evidence>
<dbReference type="Pfam" id="PF00069">
    <property type="entry name" value="Pkinase"/>
    <property type="match status" value="1"/>
</dbReference>
<dbReference type="InterPro" id="IPR000719">
    <property type="entry name" value="Prot_kinase_dom"/>
</dbReference>
<feature type="region of interest" description="Disordered" evidence="9">
    <location>
        <begin position="1"/>
        <end position="45"/>
    </location>
</feature>
<feature type="transmembrane region" description="Helical" evidence="10">
    <location>
        <begin position="331"/>
        <end position="355"/>
    </location>
</feature>
<keyword evidence="13" id="KW-1185">Reference proteome</keyword>
<evidence type="ECO:0000313" key="13">
    <source>
        <dbReference type="Proteomes" id="UP000503447"/>
    </source>
</evidence>
<dbReference type="PANTHER" id="PTHR43289">
    <property type="entry name" value="MITOGEN-ACTIVATED PROTEIN KINASE KINASE KINASE 20-RELATED"/>
    <property type="match status" value="1"/>
</dbReference>
<dbReference type="FunFam" id="1.10.510.10:FF:000021">
    <property type="entry name" value="Serine/threonine protein kinase"/>
    <property type="match status" value="1"/>
</dbReference>
<keyword evidence="10" id="KW-0812">Transmembrane</keyword>